<evidence type="ECO:0000313" key="2">
    <source>
        <dbReference type="EMBL" id="TKW61958.1"/>
    </source>
</evidence>
<dbReference type="Proteomes" id="UP000320948">
    <property type="component" value="Unassembled WGS sequence"/>
</dbReference>
<dbReference type="GO" id="GO:0016740">
    <property type="term" value="F:transferase activity"/>
    <property type="evidence" value="ECO:0007669"/>
    <property type="project" value="UniProtKB-KW"/>
</dbReference>
<gene>
    <name evidence="2" type="primary">tsaB</name>
    <name evidence="2" type="ORF">DI628_04875</name>
</gene>
<dbReference type="NCBIfam" id="TIGR03725">
    <property type="entry name" value="T6A_YeaZ"/>
    <property type="match status" value="1"/>
</dbReference>
<comment type="caution">
    <text evidence="2">The sequence shown here is derived from an EMBL/GenBank/DDBJ whole genome shotgun (WGS) entry which is preliminary data.</text>
</comment>
<reference evidence="2 3" key="1">
    <citation type="journal article" date="2017" name="Nat. Commun.">
        <title>In situ click chemistry generation of cyclooxygenase-2 inhibitors.</title>
        <authorList>
            <person name="Bhardwaj A."/>
            <person name="Kaur J."/>
            <person name="Wuest M."/>
            <person name="Wuest F."/>
        </authorList>
    </citation>
    <scope>NUCLEOTIDE SEQUENCE [LARGE SCALE GENOMIC DNA]</scope>
    <source>
        <strain evidence="2">S2_018_000_R2_106</strain>
    </source>
</reference>
<dbReference type="Pfam" id="PF00814">
    <property type="entry name" value="TsaD"/>
    <property type="match status" value="1"/>
</dbReference>
<name>A0A6N4RFL2_BLAVI</name>
<keyword evidence="2" id="KW-0808">Transferase</keyword>
<organism evidence="2 3">
    <name type="scientific">Blastochloris viridis</name>
    <name type="common">Rhodopseudomonas viridis</name>
    <dbReference type="NCBI Taxonomy" id="1079"/>
    <lineage>
        <taxon>Bacteria</taxon>
        <taxon>Pseudomonadati</taxon>
        <taxon>Pseudomonadota</taxon>
        <taxon>Alphaproteobacteria</taxon>
        <taxon>Hyphomicrobiales</taxon>
        <taxon>Blastochloridaceae</taxon>
        <taxon>Blastochloris</taxon>
    </lineage>
</organism>
<dbReference type="EMBL" id="VAFM01000001">
    <property type="protein sequence ID" value="TKW61958.1"/>
    <property type="molecule type" value="Genomic_DNA"/>
</dbReference>
<accession>A0A6N4RFL2</accession>
<proteinExistence type="predicted"/>
<dbReference type="AlphaFoldDB" id="A0A6N4RFL2"/>
<protein>
    <submittedName>
        <fullName evidence="2">tRNA (Adenosine(37)-N6)-threonylcarbamoyltransferase complex dimerization subunit type 1 TsaB</fullName>
    </submittedName>
</protein>
<feature type="domain" description="Gcp-like" evidence="1">
    <location>
        <begin position="36"/>
        <end position="136"/>
    </location>
</feature>
<evidence type="ECO:0000259" key="1">
    <source>
        <dbReference type="Pfam" id="PF00814"/>
    </source>
</evidence>
<dbReference type="SUPFAM" id="SSF53067">
    <property type="entry name" value="Actin-like ATPase domain"/>
    <property type="match status" value="1"/>
</dbReference>
<dbReference type="InterPro" id="IPR000905">
    <property type="entry name" value="Gcp-like_dom"/>
</dbReference>
<dbReference type="GO" id="GO:0002949">
    <property type="term" value="P:tRNA threonylcarbamoyladenosine modification"/>
    <property type="evidence" value="ECO:0007669"/>
    <property type="project" value="InterPro"/>
</dbReference>
<dbReference type="InterPro" id="IPR043129">
    <property type="entry name" value="ATPase_NBD"/>
</dbReference>
<evidence type="ECO:0000313" key="3">
    <source>
        <dbReference type="Proteomes" id="UP000320948"/>
    </source>
</evidence>
<dbReference type="InterPro" id="IPR022496">
    <property type="entry name" value="T6A_TsaB"/>
</dbReference>
<sequence length="203" mass="21611">MTTPHATLALDCSFAGLSMAIQIDEGSVHFTTEAPRSSDILPTELQRLMQQANVTVKDIRTILVAIGPGSFTGIRLGLATAEAFKLLNPSLQIIGLSTLQALATQIRADHHPQTDFTVLLDAAGGQAYTQTFSANAEPHTTAACSAVPPTEGTLFAQASLMHATATPITTLDARHMLTLAQNTDAHLPPQPVYIKPLTYKKVQ</sequence>
<dbReference type="Gene3D" id="3.30.420.40">
    <property type="match status" value="2"/>
</dbReference>